<reference evidence="1" key="1">
    <citation type="submission" date="2020-09" db="EMBL/GenBank/DDBJ databases">
        <title>Draft Genome Sequence of Paenibacillus sp. WST5.</title>
        <authorList>
            <person name="Bao Z."/>
        </authorList>
    </citation>
    <scope>NUCLEOTIDE SEQUENCE</scope>
    <source>
        <strain evidence="1">WST5</strain>
    </source>
</reference>
<sequence length="45" mass="4717">MIGRLSAKLIMMPALMTEFMYDLSGGAAGNEVMKIGTGFASAPVH</sequence>
<keyword evidence="2" id="KW-1185">Reference proteome</keyword>
<evidence type="ECO:0000313" key="2">
    <source>
        <dbReference type="Proteomes" id="UP000650466"/>
    </source>
</evidence>
<proteinExistence type="predicted"/>
<evidence type="ECO:0000313" key="1">
    <source>
        <dbReference type="EMBL" id="MBD0384775.1"/>
    </source>
</evidence>
<gene>
    <name evidence="1" type="ORF">ICC18_32625</name>
</gene>
<accession>A0A926QML3</accession>
<dbReference type="EMBL" id="JACVVD010000026">
    <property type="protein sequence ID" value="MBD0384775.1"/>
    <property type="molecule type" value="Genomic_DNA"/>
</dbReference>
<dbReference type="AlphaFoldDB" id="A0A926QML3"/>
<comment type="caution">
    <text evidence="1">The sequence shown here is derived from an EMBL/GenBank/DDBJ whole genome shotgun (WGS) entry which is preliminary data.</text>
</comment>
<protein>
    <submittedName>
        <fullName evidence="1">Uncharacterized protein</fullName>
    </submittedName>
</protein>
<dbReference type="Proteomes" id="UP000650466">
    <property type="component" value="Unassembled WGS sequence"/>
</dbReference>
<name>A0A926QML3_9BACL</name>
<organism evidence="1 2">
    <name type="scientific">Paenibacillus sedimenti</name>
    <dbReference type="NCBI Taxonomy" id="2770274"/>
    <lineage>
        <taxon>Bacteria</taxon>
        <taxon>Bacillati</taxon>
        <taxon>Bacillota</taxon>
        <taxon>Bacilli</taxon>
        <taxon>Bacillales</taxon>
        <taxon>Paenibacillaceae</taxon>
        <taxon>Paenibacillus</taxon>
    </lineage>
</organism>